<gene>
    <name evidence="2" type="ORF">ECANGB1_1100</name>
</gene>
<reference evidence="2 3" key="1">
    <citation type="journal article" date="2017" name="Environ. Microbiol.">
        <title>Decay of the glycolytic pathway and adaptation to intranuclear parasitism within Enterocytozoonidae microsporidia.</title>
        <authorList>
            <person name="Wiredu Boakye D."/>
            <person name="Jaroenlak P."/>
            <person name="Prachumwat A."/>
            <person name="Williams T.A."/>
            <person name="Bateman K.S."/>
            <person name="Itsathitphaisarn O."/>
            <person name="Sritunyalucksana K."/>
            <person name="Paszkiewicz K.H."/>
            <person name="Moore K.A."/>
            <person name="Stentiford G.D."/>
            <person name="Williams B.A."/>
        </authorList>
    </citation>
    <scope>NUCLEOTIDE SEQUENCE [LARGE SCALE GENOMIC DNA]</scope>
    <source>
        <strain evidence="2 3">GB1</strain>
    </source>
</reference>
<evidence type="ECO:0000313" key="3">
    <source>
        <dbReference type="Proteomes" id="UP000192639"/>
    </source>
</evidence>
<sequence length="120" mass="14062">MKKERERIIQNRKIKGKAEEKLKMIKEANARRKKEADKLEEMVPGIPEETVQDMPEEKKEPEIPFVLPKNRKRGAAKPLHEEAIEEKAKTHLRKDKNKDIVLPINAKKARKKLKPTPKKK</sequence>
<dbReference type="Proteomes" id="UP000192639">
    <property type="component" value="Unassembled WGS sequence"/>
</dbReference>
<dbReference type="VEuPathDB" id="MicrosporidiaDB:ECANGB1_1100"/>
<evidence type="ECO:0000256" key="1">
    <source>
        <dbReference type="SAM" id="MobiDB-lite"/>
    </source>
</evidence>
<dbReference type="EMBL" id="LWDP01000196">
    <property type="protein sequence ID" value="ORD93125.1"/>
    <property type="molecule type" value="Genomic_DNA"/>
</dbReference>
<name>A0A1Y1S427_9MICR</name>
<feature type="region of interest" description="Disordered" evidence="1">
    <location>
        <begin position="33"/>
        <end position="82"/>
    </location>
</feature>
<evidence type="ECO:0000313" key="2">
    <source>
        <dbReference type="EMBL" id="ORD93125.1"/>
    </source>
</evidence>
<proteinExistence type="predicted"/>
<accession>A0A1Y1S427</accession>
<keyword evidence="3" id="KW-1185">Reference proteome</keyword>
<comment type="caution">
    <text evidence="2">The sequence shown here is derived from an EMBL/GenBank/DDBJ whole genome shotgun (WGS) entry which is preliminary data.</text>
</comment>
<protein>
    <submittedName>
        <fullName evidence="2">Uncharacterized protein</fullName>
    </submittedName>
</protein>
<dbReference type="AlphaFoldDB" id="A0A1Y1S427"/>
<organism evidence="2 3">
    <name type="scientific">Enterospora canceri</name>
    <dbReference type="NCBI Taxonomy" id="1081671"/>
    <lineage>
        <taxon>Eukaryota</taxon>
        <taxon>Fungi</taxon>
        <taxon>Fungi incertae sedis</taxon>
        <taxon>Microsporidia</taxon>
        <taxon>Enterocytozoonidae</taxon>
        <taxon>Enterospora</taxon>
    </lineage>
</organism>